<sequence length="128" mass="14284">MKINGDEKQFEIQGWGISLDNDGTGHTLELLIVSGVYYPSQDSYAISIELPYKKTGDNIIEEFNYFRVKDTTSARGDFDPGNLQSSVYINSNTCISLSFSGTAIIDGKEIIISEGVIEHVYREAFEDQ</sequence>
<accession>A0A918SD36</accession>
<keyword evidence="2" id="KW-1185">Reference proteome</keyword>
<protein>
    <submittedName>
        <fullName evidence="1">Uncharacterized protein</fullName>
    </submittedName>
</protein>
<organism evidence="1 2">
    <name type="scientific">Salinimicrobium marinum</name>
    <dbReference type="NCBI Taxonomy" id="680283"/>
    <lineage>
        <taxon>Bacteria</taxon>
        <taxon>Pseudomonadati</taxon>
        <taxon>Bacteroidota</taxon>
        <taxon>Flavobacteriia</taxon>
        <taxon>Flavobacteriales</taxon>
        <taxon>Flavobacteriaceae</taxon>
        <taxon>Salinimicrobium</taxon>
    </lineage>
</organism>
<comment type="caution">
    <text evidence="1">The sequence shown here is derived from an EMBL/GenBank/DDBJ whole genome shotgun (WGS) entry which is preliminary data.</text>
</comment>
<gene>
    <name evidence="1" type="ORF">GCM10007103_12800</name>
</gene>
<reference evidence="1" key="1">
    <citation type="journal article" date="2014" name="Int. J. Syst. Evol. Microbiol.">
        <title>Complete genome sequence of Corynebacterium casei LMG S-19264T (=DSM 44701T), isolated from a smear-ripened cheese.</title>
        <authorList>
            <consortium name="US DOE Joint Genome Institute (JGI-PGF)"/>
            <person name="Walter F."/>
            <person name="Albersmeier A."/>
            <person name="Kalinowski J."/>
            <person name="Ruckert C."/>
        </authorList>
    </citation>
    <scope>NUCLEOTIDE SEQUENCE</scope>
    <source>
        <strain evidence="1">KCTC 12719</strain>
    </source>
</reference>
<dbReference type="AlphaFoldDB" id="A0A918SD36"/>
<dbReference type="EMBL" id="BMXB01000003">
    <property type="protein sequence ID" value="GHA32793.1"/>
    <property type="molecule type" value="Genomic_DNA"/>
</dbReference>
<reference evidence="1" key="2">
    <citation type="submission" date="2020-09" db="EMBL/GenBank/DDBJ databases">
        <authorList>
            <person name="Sun Q."/>
            <person name="Kim S."/>
        </authorList>
    </citation>
    <scope>NUCLEOTIDE SEQUENCE</scope>
    <source>
        <strain evidence="1">KCTC 12719</strain>
    </source>
</reference>
<evidence type="ECO:0000313" key="2">
    <source>
        <dbReference type="Proteomes" id="UP000610456"/>
    </source>
</evidence>
<proteinExistence type="predicted"/>
<name>A0A918SD36_9FLAO</name>
<dbReference type="Proteomes" id="UP000610456">
    <property type="component" value="Unassembled WGS sequence"/>
</dbReference>
<evidence type="ECO:0000313" key="1">
    <source>
        <dbReference type="EMBL" id="GHA32793.1"/>
    </source>
</evidence>